<accession>A0A5A8DW15</accession>
<dbReference type="SMART" id="SM00932">
    <property type="entry name" value="Nfu_N"/>
    <property type="match status" value="1"/>
</dbReference>
<dbReference type="GO" id="GO:0005506">
    <property type="term" value="F:iron ion binding"/>
    <property type="evidence" value="ECO:0007669"/>
    <property type="project" value="InterPro"/>
</dbReference>
<comment type="similarity">
    <text evidence="1">Belongs to the NifU family.</text>
</comment>
<evidence type="ECO:0000256" key="2">
    <source>
        <dbReference type="SAM" id="MobiDB-lite"/>
    </source>
</evidence>
<evidence type="ECO:0000313" key="4">
    <source>
        <dbReference type="EMBL" id="KAA0169438.1"/>
    </source>
</evidence>
<name>A0A5A8DW15_CAFRO</name>
<dbReference type="SUPFAM" id="SSF110836">
    <property type="entry name" value="Hypothetical protein SAV1430"/>
    <property type="match status" value="1"/>
</dbReference>
<dbReference type="Gene3D" id="3.30.300.130">
    <property type="entry name" value="Fe-S cluster assembly (FSCA)"/>
    <property type="match status" value="1"/>
</dbReference>
<evidence type="ECO:0000259" key="3">
    <source>
        <dbReference type="SMART" id="SM00932"/>
    </source>
</evidence>
<dbReference type="Gene3D" id="3.30.1370.70">
    <property type="entry name" value="Scaffold protein Nfu/NifU, N-terminal domain"/>
    <property type="match status" value="1"/>
</dbReference>
<dbReference type="GO" id="GO:0005739">
    <property type="term" value="C:mitochondrion"/>
    <property type="evidence" value="ECO:0007669"/>
    <property type="project" value="TreeGrafter"/>
</dbReference>
<dbReference type="EMBL" id="VLTL01000022">
    <property type="protein sequence ID" value="KAA0169438.1"/>
    <property type="molecule type" value="Genomic_DNA"/>
</dbReference>
<protein>
    <recommendedName>
        <fullName evidence="3">Scaffold protein Nfu/NifU N-terminal domain-containing protein</fullName>
    </recommendedName>
</protein>
<dbReference type="Pfam" id="PF08712">
    <property type="entry name" value="Nfu_N"/>
    <property type="match status" value="1"/>
</dbReference>
<dbReference type="FunFam" id="3.30.300.130:FF:000001">
    <property type="entry name" value="NFU1 iron-sulfur cluster scaffold"/>
    <property type="match status" value="1"/>
</dbReference>
<gene>
    <name evidence="4" type="ORF">FNF28_02050</name>
</gene>
<dbReference type="InterPro" id="IPR001075">
    <property type="entry name" value="NIF_FeS_clus_asmbl_NifU_C"/>
</dbReference>
<dbReference type="GO" id="GO:0051536">
    <property type="term" value="F:iron-sulfur cluster binding"/>
    <property type="evidence" value="ECO:0007669"/>
    <property type="project" value="InterPro"/>
</dbReference>
<dbReference type="SUPFAM" id="SSF117916">
    <property type="entry name" value="Fe-S cluster assembly (FSCA) domain-like"/>
    <property type="match status" value="1"/>
</dbReference>
<dbReference type="InterPro" id="IPR014824">
    <property type="entry name" value="Nfu/NifU_N"/>
</dbReference>
<comment type="caution">
    <text evidence="4">The sequence shown here is derived from an EMBL/GenBank/DDBJ whole genome shotgun (WGS) entry which is preliminary data.</text>
</comment>
<feature type="region of interest" description="Disordered" evidence="2">
    <location>
        <begin position="237"/>
        <end position="269"/>
    </location>
</feature>
<dbReference type="AlphaFoldDB" id="A0A5A8DW15"/>
<dbReference type="PANTHER" id="PTHR11178:SF1">
    <property type="entry name" value="NFU1 IRON-SULFUR CLUSTER SCAFFOLD HOMOLOG, MITOCHONDRIAL"/>
    <property type="match status" value="1"/>
</dbReference>
<evidence type="ECO:0000256" key="1">
    <source>
        <dbReference type="ARBA" id="ARBA00006420"/>
    </source>
</evidence>
<dbReference type="Proteomes" id="UP000324907">
    <property type="component" value="Unassembled WGS sequence"/>
</dbReference>
<sequence length="269" mass="28732">MRAFRAAAACVSRVGTAPMRSALVASPVLGTAAPWPGARVGSRALFISAESTPNPDSLKFCPSDVVILQEDQGTGIFFNSLPKARGSSMVSELLRLPHVTGVFLGRDFVTVNKHEDAQWEDIKPLVMSAIMSGLTSSEPVLQGSYHVDDASAYGDDDDEVVAMIRELIEMRVRPAVQEDGGDIFFVAFDHETGIVRLKMAGSCVGCPSSTATLRGGVENMLRHYVPEVEGIEQVVEDGEGGHKPMDDEDAPAESLEERLAAAGVPGYAR</sequence>
<evidence type="ECO:0000313" key="5">
    <source>
        <dbReference type="Proteomes" id="UP000324907"/>
    </source>
</evidence>
<dbReference type="InterPro" id="IPR034904">
    <property type="entry name" value="FSCA_dom_sf"/>
</dbReference>
<dbReference type="GO" id="GO:0016226">
    <property type="term" value="P:iron-sulfur cluster assembly"/>
    <property type="evidence" value="ECO:0007669"/>
    <property type="project" value="InterPro"/>
</dbReference>
<reference evidence="4 5" key="1">
    <citation type="submission" date="2019-07" db="EMBL/GenBank/DDBJ databases">
        <title>Genomes of Cafeteria roenbergensis.</title>
        <authorList>
            <person name="Fischer M.G."/>
            <person name="Hackl T."/>
            <person name="Roman M."/>
        </authorList>
    </citation>
    <scope>NUCLEOTIDE SEQUENCE [LARGE SCALE GENOMIC DNA]</scope>
    <source>
        <strain evidence="4 5">RCC970-E3</strain>
    </source>
</reference>
<dbReference type="InterPro" id="IPR036498">
    <property type="entry name" value="Nfu/NifU_N_sf"/>
</dbReference>
<feature type="domain" description="Scaffold protein Nfu/NifU N-terminal" evidence="3">
    <location>
        <begin position="47"/>
        <end position="137"/>
    </location>
</feature>
<dbReference type="PANTHER" id="PTHR11178">
    <property type="entry name" value="IRON-SULFUR CLUSTER SCAFFOLD PROTEIN NFU-RELATED"/>
    <property type="match status" value="1"/>
</dbReference>
<dbReference type="Pfam" id="PF01106">
    <property type="entry name" value="NifU"/>
    <property type="match status" value="1"/>
</dbReference>
<proteinExistence type="inferred from homology"/>
<organism evidence="4 5">
    <name type="scientific">Cafeteria roenbergensis</name>
    <name type="common">Marine flagellate</name>
    <dbReference type="NCBI Taxonomy" id="33653"/>
    <lineage>
        <taxon>Eukaryota</taxon>
        <taxon>Sar</taxon>
        <taxon>Stramenopiles</taxon>
        <taxon>Bigyra</taxon>
        <taxon>Opalozoa</taxon>
        <taxon>Bicosoecida</taxon>
        <taxon>Cafeteriaceae</taxon>
        <taxon>Cafeteria</taxon>
    </lineage>
</organism>